<dbReference type="InterPro" id="IPR034122">
    <property type="entry name" value="Retropepsin-like_bacterial"/>
</dbReference>
<keyword evidence="3" id="KW-1185">Reference proteome</keyword>
<gene>
    <name evidence="2" type="ORF">WG900_01175</name>
</gene>
<dbReference type="GO" id="GO:0008233">
    <property type="term" value="F:peptidase activity"/>
    <property type="evidence" value="ECO:0007669"/>
    <property type="project" value="UniProtKB-KW"/>
</dbReference>
<keyword evidence="1" id="KW-0812">Transmembrane</keyword>
<dbReference type="EMBL" id="JBBHJY010000001">
    <property type="protein sequence ID" value="MEJ6008524.1"/>
    <property type="molecule type" value="Genomic_DNA"/>
</dbReference>
<dbReference type="InterPro" id="IPR011969">
    <property type="entry name" value="Clan_AA_Asp_peptidase_C"/>
</dbReference>
<organism evidence="2 3">
    <name type="scientific">Novosphingobium aquae</name>
    <dbReference type="NCBI Taxonomy" id="3133435"/>
    <lineage>
        <taxon>Bacteria</taxon>
        <taxon>Pseudomonadati</taxon>
        <taxon>Pseudomonadota</taxon>
        <taxon>Alphaproteobacteria</taxon>
        <taxon>Sphingomonadales</taxon>
        <taxon>Sphingomonadaceae</taxon>
        <taxon>Novosphingobium</taxon>
    </lineage>
</organism>
<dbReference type="EC" id="3.4.23.-" evidence="2"/>
<dbReference type="CDD" id="cd05483">
    <property type="entry name" value="retropepsin_like_bacteria"/>
    <property type="match status" value="1"/>
</dbReference>
<dbReference type="NCBIfam" id="TIGR02281">
    <property type="entry name" value="clan_AA_DTGA"/>
    <property type="match status" value="1"/>
</dbReference>
<comment type="caution">
    <text evidence="2">The sequence shown here is derived from an EMBL/GenBank/DDBJ whole genome shotgun (WGS) entry which is preliminary data.</text>
</comment>
<dbReference type="InterPro" id="IPR001969">
    <property type="entry name" value="Aspartic_peptidase_AS"/>
</dbReference>
<reference evidence="2 3" key="1">
    <citation type="submission" date="2024-03" db="EMBL/GenBank/DDBJ databases">
        <authorList>
            <person name="Jo J.-H."/>
        </authorList>
    </citation>
    <scope>NUCLEOTIDE SEQUENCE [LARGE SCALE GENOMIC DNA]</scope>
    <source>
        <strain evidence="2 3">AS3R-12</strain>
    </source>
</reference>
<keyword evidence="1" id="KW-1133">Transmembrane helix</keyword>
<dbReference type="Proteomes" id="UP001379235">
    <property type="component" value="Unassembled WGS sequence"/>
</dbReference>
<feature type="transmembrane region" description="Helical" evidence="1">
    <location>
        <begin position="15"/>
        <end position="33"/>
    </location>
</feature>
<dbReference type="RefSeq" id="WP_339964087.1">
    <property type="nucleotide sequence ID" value="NZ_JBBHJY010000001.1"/>
</dbReference>
<proteinExistence type="predicted"/>
<dbReference type="Gene3D" id="2.40.70.10">
    <property type="entry name" value="Acid Proteases"/>
    <property type="match status" value="1"/>
</dbReference>
<name>A0ABU8S3K3_9SPHN</name>
<dbReference type="Pfam" id="PF13975">
    <property type="entry name" value="gag-asp_proteas"/>
    <property type="match status" value="1"/>
</dbReference>
<dbReference type="InterPro" id="IPR021109">
    <property type="entry name" value="Peptidase_aspartic_dom_sf"/>
</dbReference>
<protein>
    <submittedName>
        <fullName evidence="2">TIGR02281 family clan AA aspartic protease</fullName>
        <ecNumber evidence="2">3.4.23.-</ecNumber>
    </submittedName>
</protein>
<evidence type="ECO:0000256" key="1">
    <source>
        <dbReference type="SAM" id="Phobius"/>
    </source>
</evidence>
<dbReference type="SUPFAM" id="SSF50630">
    <property type="entry name" value="Acid proteases"/>
    <property type="match status" value="1"/>
</dbReference>
<accession>A0ABU8S3K3</accession>
<keyword evidence="1" id="KW-0472">Membrane</keyword>
<keyword evidence="2" id="KW-0645">Protease</keyword>
<feature type="transmembrane region" description="Helical" evidence="1">
    <location>
        <begin position="45"/>
        <end position="63"/>
    </location>
</feature>
<keyword evidence="2" id="KW-0378">Hydrolase</keyword>
<evidence type="ECO:0000313" key="2">
    <source>
        <dbReference type="EMBL" id="MEJ6008524.1"/>
    </source>
</evidence>
<dbReference type="PROSITE" id="PS00141">
    <property type="entry name" value="ASP_PROTEASE"/>
    <property type="match status" value="1"/>
</dbReference>
<sequence>MNLDALIAFLQDQPLLTLALAAVFVTILGGMLRPTLPRLGGAVRGIGNLGLVAALLLTIAQVARLSPNGEFSLPGVGLPEQKVQGSETRVQMSRDGHFWIRTEVNGAPVRFMVDTGATLTAMAPPVAEQARVEKQAMRAPVILKTANGQTMAELVTIKELRFGNIIARDLDAVVAQGLGETNVLGMNFLSRLKSWRVEGKTLVLVPNNPQAALADEKPA</sequence>
<dbReference type="GO" id="GO:0006508">
    <property type="term" value="P:proteolysis"/>
    <property type="evidence" value="ECO:0007669"/>
    <property type="project" value="UniProtKB-KW"/>
</dbReference>
<evidence type="ECO:0000313" key="3">
    <source>
        <dbReference type="Proteomes" id="UP001379235"/>
    </source>
</evidence>